<sequence length="385" mass="42444">MSNGGSYDVIVVGAGSMGMSAGYHLARSGLRTLLIDAFDPPHQEGSHHGEPRLIRHAYHGGPAYIAMALRAHELWRELEELTRTELLVQSGVLNLSAESIYSYQQRVEDAQDLDLGIEYLNADEINKRWPVIQLTDDFKGLYEPRAGYLYSEQCVRSYRQAALAEGAELLTYAEVEHIEVNERFAAVRIKDGRTFYADHAILSAGAWFSTLKGFIDLPIRPVRKVVGWFEPSTSAFDADRFPGFTLNSPYGGYYGFPSIGGAGLKIGRHDTGEGWLPGQPLKPFGSLPEDEGDLRAALEAYMPQAAGTLLRGAVCKYEFTPDDDFIIDRHPQYPNVLLAGGFSGHGFKFSSVVGEILADLVNKGSTSLDISKFAVSRFHSLTTTR</sequence>
<keyword evidence="4 6" id="KW-0560">Oxidoreductase</keyword>
<dbReference type="PANTHER" id="PTHR10961:SF7">
    <property type="entry name" value="FAD DEPENDENT OXIDOREDUCTASE DOMAIN-CONTAINING PROTEIN"/>
    <property type="match status" value="1"/>
</dbReference>
<dbReference type="GO" id="GO:0050131">
    <property type="term" value="F:N-methyl-L-amino-acid oxidase activity"/>
    <property type="evidence" value="ECO:0007669"/>
    <property type="project" value="UniProtKB-EC"/>
</dbReference>
<comment type="cofactor">
    <cofactor evidence="1">
        <name>FAD</name>
        <dbReference type="ChEBI" id="CHEBI:57692"/>
    </cofactor>
</comment>
<evidence type="ECO:0000313" key="7">
    <source>
        <dbReference type="Proteomes" id="UP000640274"/>
    </source>
</evidence>
<dbReference type="RefSeq" id="WP_199021246.1">
    <property type="nucleotide sequence ID" value="NZ_JAELUP010000103.1"/>
</dbReference>
<keyword evidence="2" id="KW-0285">Flavoprotein</keyword>
<proteinExistence type="predicted"/>
<accession>A0A934JAZ9</accession>
<name>A0A934JAZ9_9BACL</name>
<evidence type="ECO:0000256" key="2">
    <source>
        <dbReference type="ARBA" id="ARBA00022630"/>
    </source>
</evidence>
<protein>
    <submittedName>
        <fullName evidence="6">N-methyl-L-tryptophan oxidase</fullName>
        <ecNumber evidence="6">1.5.3.2</ecNumber>
    </submittedName>
</protein>
<dbReference type="Pfam" id="PF01266">
    <property type="entry name" value="DAO"/>
    <property type="match status" value="1"/>
</dbReference>
<dbReference type="InterPro" id="IPR045170">
    <property type="entry name" value="MTOX"/>
</dbReference>
<keyword evidence="3" id="KW-0274">FAD</keyword>
<dbReference type="Gene3D" id="3.50.50.60">
    <property type="entry name" value="FAD/NAD(P)-binding domain"/>
    <property type="match status" value="1"/>
</dbReference>
<dbReference type="Gene3D" id="3.30.9.10">
    <property type="entry name" value="D-Amino Acid Oxidase, subunit A, domain 2"/>
    <property type="match status" value="1"/>
</dbReference>
<dbReference type="EC" id="1.5.3.2" evidence="6"/>
<organism evidence="6 7">
    <name type="scientific">Paenibacillus roseus</name>
    <dbReference type="NCBI Taxonomy" id="2798579"/>
    <lineage>
        <taxon>Bacteria</taxon>
        <taxon>Bacillati</taxon>
        <taxon>Bacillota</taxon>
        <taxon>Bacilli</taxon>
        <taxon>Bacillales</taxon>
        <taxon>Paenibacillaceae</taxon>
        <taxon>Paenibacillus</taxon>
    </lineage>
</organism>
<evidence type="ECO:0000256" key="3">
    <source>
        <dbReference type="ARBA" id="ARBA00022827"/>
    </source>
</evidence>
<gene>
    <name evidence="6" type="primary">solA</name>
    <name evidence="6" type="ORF">JFN88_21170</name>
</gene>
<comment type="caution">
    <text evidence="6">The sequence shown here is derived from an EMBL/GenBank/DDBJ whole genome shotgun (WGS) entry which is preliminary data.</text>
</comment>
<dbReference type="PANTHER" id="PTHR10961">
    <property type="entry name" value="PEROXISOMAL SARCOSINE OXIDASE"/>
    <property type="match status" value="1"/>
</dbReference>
<dbReference type="SUPFAM" id="SSF54373">
    <property type="entry name" value="FAD-linked reductases, C-terminal domain"/>
    <property type="match status" value="1"/>
</dbReference>
<dbReference type="InterPro" id="IPR006076">
    <property type="entry name" value="FAD-dep_OxRdtase"/>
</dbReference>
<dbReference type="AlphaFoldDB" id="A0A934JAZ9"/>
<dbReference type="GO" id="GO:0005829">
    <property type="term" value="C:cytosol"/>
    <property type="evidence" value="ECO:0007669"/>
    <property type="project" value="TreeGrafter"/>
</dbReference>
<evidence type="ECO:0000313" key="6">
    <source>
        <dbReference type="EMBL" id="MBJ6363727.1"/>
    </source>
</evidence>
<evidence type="ECO:0000259" key="5">
    <source>
        <dbReference type="Pfam" id="PF01266"/>
    </source>
</evidence>
<evidence type="ECO:0000256" key="1">
    <source>
        <dbReference type="ARBA" id="ARBA00001974"/>
    </source>
</evidence>
<feature type="domain" description="FAD dependent oxidoreductase" evidence="5">
    <location>
        <begin position="8"/>
        <end position="360"/>
    </location>
</feature>
<evidence type="ECO:0000256" key="4">
    <source>
        <dbReference type="ARBA" id="ARBA00023002"/>
    </source>
</evidence>
<dbReference type="InterPro" id="IPR036188">
    <property type="entry name" value="FAD/NAD-bd_sf"/>
</dbReference>
<dbReference type="Proteomes" id="UP000640274">
    <property type="component" value="Unassembled WGS sequence"/>
</dbReference>
<dbReference type="GO" id="GO:0050660">
    <property type="term" value="F:flavin adenine dinucleotide binding"/>
    <property type="evidence" value="ECO:0007669"/>
    <property type="project" value="InterPro"/>
</dbReference>
<reference evidence="6" key="1">
    <citation type="submission" date="2020-12" db="EMBL/GenBank/DDBJ databases">
        <authorList>
            <person name="Huq M.A."/>
        </authorList>
    </citation>
    <scope>NUCLEOTIDE SEQUENCE</scope>
    <source>
        <strain evidence="6">MAHUQ-46</strain>
    </source>
</reference>
<keyword evidence="7" id="KW-1185">Reference proteome</keyword>
<dbReference type="EMBL" id="JAELUP010000103">
    <property type="protein sequence ID" value="MBJ6363727.1"/>
    <property type="molecule type" value="Genomic_DNA"/>
</dbReference>
<dbReference type="GO" id="GO:0008115">
    <property type="term" value="F:sarcosine oxidase activity"/>
    <property type="evidence" value="ECO:0007669"/>
    <property type="project" value="TreeGrafter"/>
</dbReference>
<dbReference type="NCBIfam" id="NF008425">
    <property type="entry name" value="PRK11259.1"/>
    <property type="match status" value="1"/>
</dbReference>
<dbReference type="SUPFAM" id="SSF51905">
    <property type="entry name" value="FAD/NAD(P)-binding domain"/>
    <property type="match status" value="1"/>
</dbReference>